<feature type="compositionally biased region" description="Basic and acidic residues" evidence="4">
    <location>
        <begin position="252"/>
        <end position="263"/>
    </location>
</feature>
<feature type="compositionally biased region" description="Acidic residues" evidence="4">
    <location>
        <begin position="544"/>
        <end position="558"/>
    </location>
</feature>
<dbReference type="EMBL" id="RZGK01000003">
    <property type="protein sequence ID" value="KAF9700470.1"/>
    <property type="molecule type" value="Genomic_DNA"/>
</dbReference>
<dbReference type="PANTHER" id="PTHR14396:SF10">
    <property type="entry name" value="CLASPIN"/>
    <property type="match status" value="1"/>
</dbReference>
<accession>A0A8H7J9B7</accession>
<evidence type="ECO:0000256" key="3">
    <source>
        <dbReference type="ARBA" id="ARBA00023242"/>
    </source>
</evidence>
<dbReference type="GO" id="GO:0005634">
    <property type="term" value="C:nucleus"/>
    <property type="evidence" value="ECO:0007669"/>
    <property type="project" value="UniProtKB-SubCell"/>
</dbReference>
<feature type="compositionally biased region" description="Polar residues" evidence="4">
    <location>
        <begin position="175"/>
        <end position="186"/>
    </location>
</feature>
<dbReference type="Proteomes" id="UP000651452">
    <property type="component" value="Unassembled WGS sequence"/>
</dbReference>
<gene>
    <name evidence="6" type="ORF">EKO04_001224</name>
</gene>
<feature type="region of interest" description="Disordered" evidence="4">
    <location>
        <begin position="1172"/>
        <end position="1292"/>
    </location>
</feature>
<feature type="region of interest" description="Disordered" evidence="4">
    <location>
        <begin position="1038"/>
        <end position="1117"/>
    </location>
</feature>
<organism evidence="6 7">
    <name type="scientific">Ascochyta lentis</name>
    <dbReference type="NCBI Taxonomy" id="205686"/>
    <lineage>
        <taxon>Eukaryota</taxon>
        <taxon>Fungi</taxon>
        <taxon>Dikarya</taxon>
        <taxon>Ascomycota</taxon>
        <taxon>Pezizomycotina</taxon>
        <taxon>Dothideomycetes</taxon>
        <taxon>Pleosporomycetidae</taxon>
        <taxon>Pleosporales</taxon>
        <taxon>Pleosporineae</taxon>
        <taxon>Didymellaceae</taxon>
        <taxon>Ascochyta</taxon>
    </lineage>
</organism>
<feature type="region of interest" description="Disordered" evidence="4">
    <location>
        <begin position="969"/>
        <end position="993"/>
    </location>
</feature>
<dbReference type="Pfam" id="PF09444">
    <property type="entry name" value="MRC1"/>
    <property type="match status" value="1"/>
</dbReference>
<protein>
    <recommendedName>
        <fullName evidence="5">DNA replication checkpoint mediator MRC1 domain-containing protein</fullName>
    </recommendedName>
</protein>
<dbReference type="OrthoDB" id="2130597at2759"/>
<evidence type="ECO:0000256" key="1">
    <source>
        <dbReference type="ARBA" id="ARBA00004123"/>
    </source>
</evidence>
<evidence type="ECO:0000313" key="7">
    <source>
        <dbReference type="Proteomes" id="UP000651452"/>
    </source>
</evidence>
<dbReference type="GO" id="GO:0007095">
    <property type="term" value="P:mitotic G2 DNA damage checkpoint signaling"/>
    <property type="evidence" value="ECO:0007669"/>
    <property type="project" value="TreeGrafter"/>
</dbReference>
<feature type="region of interest" description="Disordered" evidence="4">
    <location>
        <begin position="702"/>
        <end position="796"/>
    </location>
</feature>
<dbReference type="InterPro" id="IPR018564">
    <property type="entry name" value="Repl_chkpnt_MRC1_dom"/>
</dbReference>
<evidence type="ECO:0000256" key="4">
    <source>
        <dbReference type="SAM" id="MobiDB-lite"/>
    </source>
</evidence>
<feature type="compositionally biased region" description="Acidic residues" evidence="4">
    <location>
        <begin position="895"/>
        <end position="904"/>
    </location>
</feature>
<feature type="compositionally biased region" description="Polar residues" evidence="4">
    <location>
        <begin position="724"/>
        <end position="746"/>
    </location>
</feature>
<sequence>MATTSVGAASASSKPRTKLLAALRKSDSSDSSESSADSASDGSDSEDALSLSTNITKVPMEPRSQPKSQSPEAEEEVDAESAYQRMKQRLAAERDPQQQQAQKEAPVVVTAASSDEEEEMPTRRPIRKSTTAGLSTSSARASPTPSVRSRQSSPGLFVSPNPSPVRRRSPIRASTGSDSDQTSQRAAATDLQDRVKRIRAERLAKQREEESQKAKQPTSRRSAERDAGSDTDGEVDRRLTQQSKPTRRAGKKALEAMARDQQRISRNMQLTHQSKTKKRYSTKDLFSKFGFNAPDNETATAAPTPEPISALVSSDIEAQPMHDTPPTSPPHYDGLVEKASTEVGSITPKATVVGQADDATLTATRTDKGKGRAPEFAHLPTRTWGTQAQPTTVQHARVQTVTPLDEAMVELSDSDDDAKAALKSRFSVFDRVRTKEQDDSKSFVTLRHLAHLTSPNNTRKGPKTISRSEMHFSLAQKARQQAQRMREERLEELKRRGIYVETAEEREKNQLEIEDIVAQFEKQRQEDLKLAKLEKKEAKANGEPADDLPSSDESDDDYVGSGEENAVEGDDEDQQDEEAELDLSGSEDEPMEDEDAEDVEVSGDLTDEAAEEDEQAVGQDAPLSRVDELADDDEQVAPVRKQIVKRARRVVDDEDESDDGAPTSGSPTQKATQDDAKAAFGFGNSTTGLGLTQMFAGTMANLDDSQATNQEPEQDSLDFLRSLPDTQPGANFSQADDTLVPNSQLFVSPRKDSQAGAESQFSLGISQLVGPSPSRTQFSEAPEPTQDAGFSFSRSPAGFMAPVSTTDTVMMSIAESPIKKRAGKLQRGRREATVELSDVEEDLVDAASDMSDVDDIQRPPKHRDAFRAMQKGAKKQKAIDEFNKKTSLAKNVVEEQADESEDEYAGIGGISDDDSGEEDDELKNMIDHNEVKVDERQIAAFYADKSKKDDEKNINQLYKDLMNGGLRKRAGRDAFDMSDSEDEAEMKQRKKRADFARMQKALMSDENIGKIAENPKQQAFFKTLADFADDADYDFLEMPEPKSIYAEDSQSQSQSEPVQQDGVEGETVIPDSQFPASQADSVVMPPPNLLKRKSPSSSQKENRPPPNLRRIDNGLTRRPITLADVQHSVSELLEDSRIVVPDSQYASDSDSELEIVDRPVRKAVVDRLTLSRQSTLEDSQSQASAEGLAFHAPSRGPAAPGFRIPSLIRQATSTLSASSDRSERHSQSGEAAVRRGGTGRSNIHAQAREAERRALLEKKEKRRKEVLKKKVDGARRKGGMRSVLGDLGGGFE</sequence>
<feature type="compositionally biased region" description="Low complexity" evidence="4">
    <location>
        <begin position="135"/>
        <end position="149"/>
    </location>
</feature>
<reference evidence="6" key="2">
    <citation type="submission" date="2020-09" db="EMBL/GenBank/DDBJ databases">
        <title>Reference genome assembly for Australian Ascochyta lentis isolate Al4.</title>
        <authorList>
            <person name="Lee R.C."/>
            <person name="Farfan-Caceres L.M."/>
            <person name="Debler J.W."/>
            <person name="Williams A.H."/>
            <person name="Henares B.M."/>
        </authorList>
    </citation>
    <scope>NUCLEOTIDE SEQUENCE</scope>
    <source>
        <strain evidence="6">Al4</strain>
    </source>
</reference>
<feature type="compositionally biased region" description="Low complexity" evidence="4">
    <location>
        <begin position="1"/>
        <end position="52"/>
    </location>
</feature>
<feature type="domain" description="DNA replication checkpoint mediator MRC1" evidence="5">
    <location>
        <begin position="886"/>
        <end position="1023"/>
    </location>
</feature>
<reference evidence="6" key="1">
    <citation type="submission" date="2018-12" db="EMBL/GenBank/DDBJ databases">
        <authorList>
            <person name="Syme R.A."/>
            <person name="Farfan-Caceres L."/>
            <person name="Lichtenzveig J."/>
        </authorList>
    </citation>
    <scope>NUCLEOTIDE SEQUENCE</scope>
    <source>
        <strain evidence="6">Al4</strain>
    </source>
</reference>
<evidence type="ECO:0000259" key="5">
    <source>
        <dbReference type="Pfam" id="PF09444"/>
    </source>
</evidence>
<keyword evidence="3" id="KW-0539">Nucleus</keyword>
<evidence type="ECO:0000256" key="2">
    <source>
        <dbReference type="ARBA" id="ARBA00022553"/>
    </source>
</evidence>
<keyword evidence="7" id="KW-1185">Reference proteome</keyword>
<dbReference type="InterPro" id="IPR024146">
    <property type="entry name" value="Claspin"/>
</dbReference>
<feature type="compositionally biased region" description="Basic and acidic residues" evidence="4">
    <location>
        <begin position="221"/>
        <end position="239"/>
    </location>
</feature>
<name>A0A8H7J9B7_9PLEO</name>
<feature type="compositionally biased region" description="Acidic residues" evidence="4">
    <location>
        <begin position="565"/>
        <end position="615"/>
    </location>
</feature>
<feature type="compositionally biased region" description="Polar residues" evidence="4">
    <location>
        <begin position="1172"/>
        <end position="1184"/>
    </location>
</feature>
<feature type="compositionally biased region" description="Polar residues" evidence="4">
    <location>
        <begin position="1209"/>
        <end position="1219"/>
    </location>
</feature>
<proteinExistence type="predicted"/>
<dbReference type="GO" id="GO:0010997">
    <property type="term" value="F:anaphase-promoting complex binding"/>
    <property type="evidence" value="ECO:0007669"/>
    <property type="project" value="TreeGrafter"/>
</dbReference>
<comment type="subcellular location">
    <subcellularLocation>
        <location evidence="1">Nucleus</location>
    </subcellularLocation>
</comment>
<feature type="region of interest" description="Disordered" evidence="4">
    <location>
        <begin position="535"/>
        <end position="684"/>
    </location>
</feature>
<feature type="compositionally biased region" description="Acidic residues" evidence="4">
    <location>
        <begin position="911"/>
        <end position="921"/>
    </location>
</feature>
<evidence type="ECO:0000313" key="6">
    <source>
        <dbReference type="EMBL" id="KAF9700470.1"/>
    </source>
</evidence>
<dbReference type="GO" id="GO:0033314">
    <property type="term" value="P:mitotic DNA replication checkpoint signaling"/>
    <property type="evidence" value="ECO:0007669"/>
    <property type="project" value="TreeGrafter"/>
</dbReference>
<feature type="compositionally biased region" description="Polar residues" evidence="4">
    <location>
        <begin position="264"/>
        <end position="273"/>
    </location>
</feature>
<feature type="region of interest" description="Disordered" evidence="4">
    <location>
        <begin position="1"/>
        <end position="281"/>
    </location>
</feature>
<feature type="compositionally biased region" description="Basic and acidic residues" evidence="4">
    <location>
        <begin position="1246"/>
        <end position="1259"/>
    </location>
</feature>
<keyword evidence="2" id="KW-0597">Phosphoprotein</keyword>
<dbReference type="PANTHER" id="PTHR14396">
    <property type="entry name" value="CLASPIN"/>
    <property type="match status" value="1"/>
</dbReference>
<feature type="region of interest" description="Disordered" evidence="4">
    <location>
        <begin position="894"/>
        <end position="921"/>
    </location>
</feature>
<feature type="compositionally biased region" description="Polar residues" evidence="4">
    <location>
        <begin position="756"/>
        <end position="765"/>
    </location>
</feature>
<comment type="caution">
    <text evidence="6">The sequence shown here is derived from an EMBL/GenBank/DDBJ whole genome shotgun (WGS) entry which is preliminary data.</text>
</comment>
<feature type="compositionally biased region" description="Basic and acidic residues" evidence="4">
    <location>
        <begin position="191"/>
        <end position="213"/>
    </location>
</feature>